<feature type="compositionally biased region" description="Basic and acidic residues" evidence="1">
    <location>
        <begin position="76"/>
        <end position="89"/>
    </location>
</feature>
<dbReference type="EMBL" id="KZ503482">
    <property type="protein sequence ID" value="PKU63529.1"/>
    <property type="molecule type" value="Genomic_DNA"/>
</dbReference>
<keyword evidence="3" id="KW-1185">Reference proteome</keyword>
<organism evidence="2 3">
    <name type="scientific">Dendrobium catenatum</name>
    <dbReference type="NCBI Taxonomy" id="906689"/>
    <lineage>
        <taxon>Eukaryota</taxon>
        <taxon>Viridiplantae</taxon>
        <taxon>Streptophyta</taxon>
        <taxon>Embryophyta</taxon>
        <taxon>Tracheophyta</taxon>
        <taxon>Spermatophyta</taxon>
        <taxon>Magnoliopsida</taxon>
        <taxon>Liliopsida</taxon>
        <taxon>Asparagales</taxon>
        <taxon>Orchidaceae</taxon>
        <taxon>Epidendroideae</taxon>
        <taxon>Malaxideae</taxon>
        <taxon>Dendrobiinae</taxon>
        <taxon>Dendrobium</taxon>
    </lineage>
</organism>
<dbReference type="PANTHER" id="PTHR33699:SF3">
    <property type="entry name" value="OS06G0347300 PROTEIN"/>
    <property type="match status" value="1"/>
</dbReference>
<accession>A0A2I0VJD8</accession>
<reference evidence="2 3" key="2">
    <citation type="journal article" date="2017" name="Nature">
        <title>The Apostasia genome and the evolution of orchids.</title>
        <authorList>
            <person name="Zhang G.Q."/>
            <person name="Liu K.W."/>
            <person name="Li Z."/>
            <person name="Lohaus R."/>
            <person name="Hsiao Y.Y."/>
            <person name="Niu S.C."/>
            <person name="Wang J.Y."/>
            <person name="Lin Y.C."/>
            <person name="Xu Q."/>
            <person name="Chen L.J."/>
            <person name="Yoshida K."/>
            <person name="Fujiwara S."/>
            <person name="Wang Z.W."/>
            <person name="Zhang Y.Q."/>
            <person name="Mitsuda N."/>
            <person name="Wang M."/>
            <person name="Liu G.H."/>
            <person name="Pecoraro L."/>
            <person name="Huang H.X."/>
            <person name="Xiao X.J."/>
            <person name="Lin M."/>
            <person name="Wu X.Y."/>
            <person name="Wu W.L."/>
            <person name="Chen Y.Y."/>
            <person name="Chang S.B."/>
            <person name="Sakamoto S."/>
            <person name="Ohme-Takagi M."/>
            <person name="Yagi M."/>
            <person name="Zeng S.J."/>
            <person name="Shen C.Y."/>
            <person name="Yeh C.M."/>
            <person name="Luo Y.B."/>
            <person name="Tsai W.C."/>
            <person name="Van de Peer Y."/>
            <person name="Liu Z.J."/>
        </authorList>
    </citation>
    <scope>NUCLEOTIDE SEQUENCE [LARGE SCALE GENOMIC DNA]</scope>
    <source>
        <tissue evidence="2">The whole plant</tissue>
    </source>
</reference>
<evidence type="ECO:0000256" key="1">
    <source>
        <dbReference type="SAM" id="MobiDB-lite"/>
    </source>
</evidence>
<proteinExistence type="predicted"/>
<dbReference type="PANTHER" id="PTHR33699">
    <property type="entry name" value="EXPRESSED PROTEIN"/>
    <property type="match status" value="1"/>
</dbReference>
<reference evidence="2 3" key="1">
    <citation type="journal article" date="2016" name="Sci. Rep.">
        <title>The Dendrobium catenatum Lindl. genome sequence provides insights into polysaccharide synthase, floral development and adaptive evolution.</title>
        <authorList>
            <person name="Zhang G.Q."/>
            <person name="Xu Q."/>
            <person name="Bian C."/>
            <person name="Tsai W.C."/>
            <person name="Yeh C.M."/>
            <person name="Liu K.W."/>
            <person name="Yoshida K."/>
            <person name="Zhang L.S."/>
            <person name="Chang S.B."/>
            <person name="Chen F."/>
            <person name="Shi Y."/>
            <person name="Su Y.Y."/>
            <person name="Zhang Y.Q."/>
            <person name="Chen L.J."/>
            <person name="Yin Y."/>
            <person name="Lin M."/>
            <person name="Huang H."/>
            <person name="Deng H."/>
            <person name="Wang Z.W."/>
            <person name="Zhu S.L."/>
            <person name="Zhao X."/>
            <person name="Deng C."/>
            <person name="Niu S.C."/>
            <person name="Huang J."/>
            <person name="Wang M."/>
            <person name="Liu G.H."/>
            <person name="Yang H.J."/>
            <person name="Xiao X.J."/>
            <person name="Hsiao Y.Y."/>
            <person name="Wu W.L."/>
            <person name="Chen Y.Y."/>
            <person name="Mitsuda N."/>
            <person name="Ohme-Takagi M."/>
            <person name="Luo Y.B."/>
            <person name="Van de Peer Y."/>
            <person name="Liu Z.J."/>
        </authorList>
    </citation>
    <scope>NUCLEOTIDE SEQUENCE [LARGE SCALE GENOMIC DNA]</scope>
    <source>
        <tissue evidence="2">The whole plant</tissue>
    </source>
</reference>
<sequence length="146" mass="16956">MEEMMKRQIPAFGNWEYYDDIPITHYFDYVSQSALFPPCFFCEDDLFKVPVAMPLKYAYPYDDHCCRKVRKVSGAGEEKHSKKAQEQRKQAKVSNTTAAAPRRRISPMAVDEDLYKIPPELLYPKPKRTKVLRTFFSGCMGIGCVR</sequence>
<evidence type="ECO:0000313" key="3">
    <source>
        <dbReference type="Proteomes" id="UP000233837"/>
    </source>
</evidence>
<dbReference type="Proteomes" id="UP000233837">
    <property type="component" value="Unassembled WGS sequence"/>
</dbReference>
<evidence type="ECO:0000313" key="2">
    <source>
        <dbReference type="EMBL" id="PKU63529.1"/>
    </source>
</evidence>
<name>A0A2I0VJD8_9ASPA</name>
<dbReference type="AlphaFoldDB" id="A0A2I0VJD8"/>
<dbReference type="STRING" id="906689.A0A2I0VJD8"/>
<protein>
    <submittedName>
        <fullName evidence="2">Uncharacterized protein</fullName>
    </submittedName>
</protein>
<gene>
    <name evidence="2" type="ORF">MA16_Dca026188</name>
</gene>
<feature type="region of interest" description="Disordered" evidence="1">
    <location>
        <begin position="73"/>
        <end position="103"/>
    </location>
</feature>